<feature type="non-terminal residue" evidence="1">
    <location>
        <position position="51"/>
    </location>
</feature>
<name>X1SQN0_9ZZZZ</name>
<accession>X1SQN0</accession>
<reference evidence="1" key="1">
    <citation type="journal article" date="2014" name="Front. Microbiol.">
        <title>High frequency of phylogenetically diverse reductive dehalogenase-homologous genes in deep subseafloor sedimentary metagenomes.</title>
        <authorList>
            <person name="Kawai M."/>
            <person name="Futagami T."/>
            <person name="Toyoda A."/>
            <person name="Takaki Y."/>
            <person name="Nishi S."/>
            <person name="Hori S."/>
            <person name="Arai W."/>
            <person name="Tsubouchi T."/>
            <person name="Morono Y."/>
            <person name="Uchiyama I."/>
            <person name="Ito T."/>
            <person name="Fujiyama A."/>
            <person name="Inagaki F."/>
            <person name="Takami H."/>
        </authorList>
    </citation>
    <scope>NUCLEOTIDE SEQUENCE</scope>
    <source>
        <strain evidence="1">Expedition CK06-06</strain>
    </source>
</reference>
<evidence type="ECO:0000313" key="1">
    <source>
        <dbReference type="EMBL" id="GAI70114.1"/>
    </source>
</evidence>
<sequence>GGEIDEEFKKINLNLDIIERDLGIIGNEIRFKILKFLYNSNGKINLGSCKS</sequence>
<gene>
    <name evidence="1" type="ORF">S06H3_66660</name>
</gene>
<organism evidence="1">
    <name type="scientific">marine sediment metagenome</name>
    <dbReference type="NCBI Taxonomy" id="412755"/>
    <lineage>
        <taxon>unclassified sequences</taxon>
        <taxon>metagenomes</taxon>
        <taxon>ecological metagenomes</taxon>
    </lineage>
</organism>
<proteinExistence type="predicted"/>
<feature type="non-terminal residue" evidence="1">
    <location>
        <position position="1"/>
    </location>
</feature>
<comment type="caution">
    <text evidence="1">The sequence shown here is derived from an EMBL/GenBank/DDBJ whole genome shotgun (WGS) entry which is preliminary data.</text>
</comment>
<dbReference type="AlphaFoldDB" id="X1SQN0"/>
<dbReference type="EMBL" id="BARV01045565">
    <property type="protein sequence ID" value="GAI70114.1"/>
    <property type="molecule type" value="Genomic_DNA"/>
</dbReference>
<protein>
    <submittedName>
        <fullName evidence="1">Uncharacterized protein</fullName>
    </submittedName>
</protein>